<keyword evidence="2" id="KW-1133">Transmembrane helix</keyword>
<evidence type="ECO:0000259" key="3">
    <source>
        <dbReference type="Pfam" id="PF13828"/>
    </source>
</evidence>
<protein>
    <recommendedName>
        <fullName evidence="3">DUF4190 domain-containing protein</fullName>
    </recommendedName>
</protein>
<name>A0A1C6V751_9ACTN</name>
<keyword evidence="2" id="KW-0472">Membrane</keyword>
<reference evidence="5" key="1">
    <citation type="submission" date="2016-06" db="EMBL/GenBank/DDBJ databases">
        <authorList>
            <person name="Varghese N."/>
            <person name="Submissions Spin"/>
        </authorList>
    </citation>
    <scope>NUCLEOTIDE SEQUENCE [LARGE SCALE GENOMIC DNA]</scope>
    <source>
        <strain evidence="5">DSM 44151</strain>
    </source>
</reference>
<evidence type="ECO:0000256" key="2">
    <source>
        <dbReference type="SAM" id="Phobius"/>
    </source>
</evidence>
<dbReference type="STRING" id="47854.GA0070603_3343"/>
<accession>A0A1C6V751</accession>
<dbReference type="Proteomes" id="UP000198605">
    <property type="component" value="Unassembled WGS sequence"/>
</dbReference>
<dbReference type="OrthoDB" id="4374883at2"/>
<dbReference type="RefSeq" id="WP_091314529.1">
    <property type="nucleotide sequence ID" value="NZ_FMIB01000002.1"/>
</dbReference>
<sequence length="188" mass="19063">MTYPPAPGGWHDPSTAAGPQSSPPADPTLPMAGNPIPAQPTSADPYSPADPYAGMKSGDPYAAPGYPPAGTPYAAPGYPTPGDPYAAAGYPAPAYPAYAPPSSKTNSLAIVALVLSLIGFTSCITAPIGAIMGHVARKQIRETGEQGEGMAKAAIIVGWILTAFLVALIIFYVVMIVIAVNSDSSSGY</sequence>
<feature type="region of interest" description="Disordered" evidence="1">
    <location>
        <begin position="1"/>
        <end position="61"/>
    </location>
</feature>
<organism evidence="4 5">
    <name type="scientific">Micromonospora chersina</name>
    <dbReference type="NCBI Taxonomy" id="47854"/>
    <lineage>
        <taxon>Bacteria</taxon>
        <taxon>Bacillati</taxon>
        <taxon>Actinomycetota</taxon>
        <taxon>Actinomycetes</taxon>
        <taxon>Micromonosporales</taxon>
        <taxon>Micromonosporaceae</taxon>
        <taxon>Micromonospora</taxon>
    </lineage>
</organism>
<proteinExistence type="predicted"/>
<feature type="transmembrane region" description="Helical" evidence="2">
    <location>
        <begin position="153"/>
        <end position="180"/>
    </location>
</feature>
<keyword evidence="5" id="KW-1185">Reference proteome</keyword>
<dbReference type="InterPro" id="IPR025241">
    <property type="entry name" value="DUF4190"/>
</dbReference>
<dbReference type="GeneID" id="43279983"/>
<evidence type="ECO:0000313" key="4">
    <source>
        <dbReference type="EMBL" id="SCL62138.1"/>
    </source>
</evidence>
<keyword evidence="2" id="KW-0812">Transmembrane</keyword>
<dbReference type="EMBL" id="FMIB01000002">
    <property type="protein sequence ID" value="SCL62138.1"/>
    <property type="molecule type" value="Genomic_DNA"/>
</dbReference>
<dbReference type="Pfam" id="PF13828">
    <property type="entry name" value="DUF4190"/>
    <property type="match status" value="1"/>
</dbReference>
<evidence type="ECO:0000313" key="5">
    <source>
        <dbReference type="Proteomes" id="UP000198605"/>
    </source>
</evidence>
<gene>
    <name evidence="4" type="ORF">GA0070603_3343</name>
</gene>
<feature type="domain" description="DUF4190" evidence="3">
    <location>
        <begin position="108"/>
        <end position="167"/>
    </location>
</feature>
<feature type="transmembrane region" description="Helical" evidence="2">
    <location>
        <begin position="108"/>
        <end position="132"/>
    </location>
</feature>
<dbReference type="AlphaFoldDB" id="A0A1C6V751"/>
<evidence type="ECO:0000256" key="1">
    <source>
        <dbReference type="SAM" id="MobiDB-lite"/>
    </source>
</evidence>